<evidence type="ECO:0000313" key="2">
    <source>
        <dbReference type="EMBL" id="UVT38255.1"/>
    </source>
</evidence>
<protein>
    <submittedName>
        <fullName evidence="2">ORF1a putative 25K replicase component</fullName>
    </submittedName>
</protein>
<dbReference type="Proteomes" id="UP001234344">
    <property type="component" value="Segment"/>
</dbReference>
<dbReference type="EMBL" id="ON603911">
    <property type="protein sequence ID" value="UVT38255.1"/>
    <property type="molecule type" value="Genomic_RNA"/>
</dbReference>
<proteinExistence type="predicted"/>
<evidence type="ECO:0000313" key="3">
    <source>
        <dbReference type="Proteomes" id="UP001234344"/>
    </source>
</evidence>
<feature type="region of interest" description="Disordered" evidence="1">
    <location>
        <begin position="103"/>
        <end position="129"/>
    </location>
</feature>
<evidence type="ECO:0000256" key="1">
    <source>
        <dbReference type="SAM" id="MobiDB-lite"/>
    </source>
</evidence>
<organism evidence="2 3">
    <name type="scientific">Arracacha latent virus E associated RNA</name>
    <dbReference type="NCBI Taxonomy" id="2057940"/>
    <lineage>
        <taxon>Viruses</taxon>
        <taxon>Riboviria</taxon>
    </lineage>
</organism>
<name>A0AAE9NTK6_9VIRU</name>
<reference evidence="2" key="1">
    <citation type="submission" date="2022-05" db="EMBL/GenBank/DDBJ databases">
        <authorList>
            <person name="Schoenegger D."/>
            <person name="Babalola B."/>
            <person name="Faure C."/>
            <person name="Marais A."/>
            <person name="Candresse T."/>
        </authorList>
    </citation>
    <scope>NUCLEOTIDE SEQUENCE</scope>
    <source>
        <strain evidence="2">FR396</strain>
    </source>
</reference>
<sequence length="243" mass="26455">MCAALSKAPLVLGPTMARASRPMVQVAGTIIANAPGIARKVGPRLGIAATVAVGVWGAYKLCTEVRSCREIALLTNECNDTEESIMGTTVEQEEARVFNENLSEEDVASPATNPSEAARAAATEKLSRRKDPRLWTRKRITSGRIPPSRRSSAVSLIRDSIRAELGYLPARSVVNRLLVARLAAKYLKQRPDVRATDAARMIPLIVEAVFVPYEEDILASRIGNSLWARLQRWRAGGGLDIPK</sequence>
<accession>A0AAE9NTK6</accession>